<name>W4J5I1_PLAFP</name>
<reference evidence="2 3" key="2">
    <citation type="submission" date="2013-02" db="EMBL/GenBank/DDBJ databases">
        <title>The Genome Sequence of Plasmodium falciparum Palo Alto/Uganda.</title>
        <authorList>
            <consortium name="The Broad Institute Genome Sequencing Platform"/>
            <consortium name="The Broad Institute Genome Sequencing Center for Infectious Disease"/>
            <person name="Neafsey D."/>
            <person name="Cheeseman I."/>
            <person name="Volkman S."/>
            <person name="Adams J."/>
            <person name="Walker B."/>
            <person name="Young S.K."/>
            <person name="Zeng Q."/>
            <person name="Gargeya S."/>
            <person name="Fitzgerald M."/>
            <person name="Haas B."/>
            <person name="Abouelleil A."/>
            <person name="Alvarado L."/>
            <person name="Arachchi H.M."/>
            <person name="Berlin A.M."/>
            <person name="Chapman S.B."/>
            <person name="Dewar J."/>
            <person name="Goldberg J."/>
            <person name="Griggs A."/>
            <person name="Gujja S."/>
            <person name="Hansen M."/>
            <person name="Howarth C."/>
            <person name="Imamovic A."/>
            <person name="Larimer J."/>
            <person name="McCowan C."/>
            <person name="Murphy C."/>
            <person name="Neiman D."/>
            <person name="Pearson M."/>
            <person name="Priest M."/>
            <person name="Roberts A."/>
            <person name="Saif S."/>
            <person name="Shea T."/>
            <person name="Sisk P."/>
            <person name="Sykes S."/>
            <person name="Wortman J."/>
            <person name="Nusbaum C."/>
            <person name="Birren B."/>
        </authorList>
    </citation>
    <scope>NUCLEOTIDE SEQUENCE [LARGE SCALE GENOMIC DNA]</scope>
    <source>
        <strain evidence="2 3">Palo Alto/Uganda</strain>
    </source>
</reference>
<accession>W4J5I1</accession>
<sequence>MYKSDVSKTKETDSKIANSKKRNIEKITSPTKIPKTELDSLNQNENTIDLFCIFVIISYMEINSGEYSKMLLFHMTRKKELLQCIIRKRYTKMINVSLICTNKKQ</sequence>
<organism evidence="2 3">
    <name type="scientific">Plasmodium falciparum (isolate Palo Alto / Uganda)</name>
    <dbReference type="NCBI Taxonomy" id="57270"/>
    <lineage>
        <taxon>Eukaryota</taxon>
        <taxon>Sar</taxon>
        <taxon>Alveolata</taxon>
        <taxon>Apicomplexa</taxon>
        <taxon>Aconoidasida</taxon>
        <taxon>Haemosporida</taxon>
        <taxon>Plasmodiidae</taxon>
        <taxon>Plasmodium</taxon>
        <taxon>Plasmodium (Laverania)</taxon>
    </lineage>
</organism>
<dbReference type="Proteomes" id="UP000019103">
    <property type="component" value="Unassembled WGS sequence"/>
</dbReference>
<reference evidence="2 3" key="1">
    <citation type="submission" date="2013-02" db="EMBL/GenBank/DDBJ databases">
        <title>The Genome Annotation of Plasmodium falciparum Palo Alto/Uganda.</title>
        <authorList>
            <consortium name="The Broad Institute Genome Sequencing Platform"/>
            <consortium name="The Broad Institute Genome Sequencing Center for Infectious Disease"/>
            <person name="Neafsey D."/>
            <person name="Hoffman S."/>
            <person name="Volkman S."/>
            <person name="Rosenthal P."/>
            <person name="Walker B."/>
            <person name="Young S.K."/>
            <person name="Zeng Q."/>
            <person name="Gargeya S."/>
            <person name="Fitzgerald M."/>
            <person name="Haas B."/>
            <person name="Abouelleil A."/>
            <person name="Allen A.W."/>
            <person name="Alvarado L."/>
            <person name="Arachchi H.M."/>
            <person name="Berlin A.M."/>
            <person name="Chapman S.B."/>
            <person name="Gainer-Dewar J."/>
            <person name="Goldberg J."/>
            <person name="Griggs A."/>
            <person name="Gujja S."/>
            <person name="Hansen M."/>
            <person name="Howarth C."/>
            <person name="Imamovic A."/>
            <person name="Ireland A."/>
            <person name="Larimer J."/>
            <person name="McCowan C."/>
            <person name="Murphy C."/>
            <person name="Pearson M."/>
            <person name="Poon T.W."/>
            <person name="Priest M."/>
            <person name="Roberts A."/>
            <person name="Saif S."/>
            <person name="Shea T."/>
            <person name="Sisk P."/>
            <person name="Sykes S."/>
            <person name="Wortman J."/>
            <person name="Nusbaum C."/>
            <person name="Birren B."/>
        </authorList>
    </citation>
    <scope>NUCLEOTIDE SEQUENCE [LARGE SCALE GENOMIC DNA]</scope>
    <source>
        <strain evidence="2 3">Palo Alto/Uganda</strain>
    </source>
</reference>
<feature type="compositionally biased region" description="Basic and acidic residues" evidence="1">
    <location>
        <begin position="1"/>
        <end position="14"/>
    </location>
</feature>
<feature type="region of interest" description="Disordered" evidence="1">
    <location>
        <begin position="1"/>
        <end position="29"/>
    </location>
</feature>
<dbReference type="AlphaFoldDB" id="W4J5I1"/>
<evidence type="ECO:0000313" key="2">
    <source>
        <dbReference type="EMBL" id="ETW57528.1"/>
    </source>
</evidence>
<evidence type="ECO:0000313" key="3">
    <source>
        <dbReference type="Proteomes" id="UP000019103"/>
    </source>
</evidence>
<dbReference type="OrthoDB" id="361958at2759"/>
<protein>
    <submittedName>
        <fullName evidence="2">Uncharacterized protein</fullName>
    </submittedName>
</protein>
<gene>
    <name evidence="2" type="ORF">PFUGPA_00432</name>
</gene>
<proteinExistence type="predicted"/>
<dbReference type="EMBL" id="KI927252">
    <property type="protein sequence ID" value="ETW57528.1"/>
    <property type="molecule type" value="Genomic_DNA"/>
</dbReference>
<evidence type="ECO:0000256" key="1">
    <source>
        <dbReference type="SAM" id="MobiDB-lite"/>
    </source>
</evidence>